<sequence>MSAFRDMLRADFDNVFLNADEFADEHEFNGQTVLCVVQTPTEQGMFLQGLDYRGFEDVHGKTTIVHMKKETIGEVPSEGEIITFDGEPMQVDSCADNMGMLSITLHFNHA</sequence>
<name>A0A1H0P7E1_SELRU</name>
<keyword evidence="1" id="KW-0762">Sugar transport</keyword>
<proteinExistence type="predicted"/>
<protein>
    <submittedName>
        <fullName evidence="1">ATP-binding sugar transporter</fullName>
    </submittedName>
</protein>
<evidence type="ECO:0000313" key="2">
    <source>
        <dbReference type="Proteomes" id="UP000182412"/>
    </source>
</evidence>
<dbReference type="OrthoDB" id="9802430at2"/>
<dbReference type="EMBL" id="FNJQ01000004">
    <property type="protein sequence ID" value="SDP00616.1"/>
    <property type="molecule type" value="Genomic_DNA"/>
</dbReference>
<dbReference type="Proteomes" id="UP000182412">
    <property type="component" value="Unassembled WGS sequence"/>
</dbReference>
<keyword evidence="1" id="KW-0547">Nucleotide-binding</keyword>
<evidence type="ECO:0000313" key="1">
    <source>
        <dbReference type="EMBL" id="SDP00616.1"/>
    </source>
</evidence>
<gene>
    <name evidence="1" type="ORF">SAMN05216366_104133</name>
</gene>
<organism evidence="1 2">
    <name type="scientific">Selenomonas ruminantium</name>
    <dbReference type="NCBI Taxonomy" id="971"/>
    <lineage>
        <taxon>Bacteria</taxon>
        <taxon>Bacillati</taxon>
        <taxon>Bacillota</taxon>
        <taxon>Negativicutes</taxon>
        <taxon>Selenomonadales</taxon>
        <taxon>Selenomonadaceae</taxon>
        <taxon>Selenomonas</taxon>
    </lineage>
</organism>
<keyword evidence="1" id="KW-0067">ATP-binding</keyword>
<dbReference type="AlphaFoldDB" id="A0A1H0P7E1"/>
<dbReference type="GO" id="GO:0005524">
    <property type="term" value="F:ATP binding"/>
    <property type="evidence" value="ECO:0007669"/>
    <property type="project" value="UniProtKB-KW"/>
</dbReference>
<keyword evidence="1" id="KW-0813">Transport</keyword>
<accession>A0A1H0P7E1</accession>
<reference evidence="1 2" key="1">
    <citation type="submission" date="2016-10" db="EMBL/GenBank/DDBJ databases">
        <authorList>
            <person name="de Groot N.N."/>
        </authorList>
    </citation>
    <scope>NUCLEOTIDE SEQUENCE [LARGE SCALE GENOMIC DNA]</scope>
    <source>
        <strain evidence="1 2">S137</strain>
    </source>
</reference>
<dbReference type="RefSeq" id="WP_074571479.1">
    <property type="nucleotide sequence ID" value="NZ_FNJQ01000004.1"/>
</dbReference>